<protein>
    <submittedName>
        <fullName evidence="1">Uncharacterized protein</fullName>
    </submittedName>
</protein>
<accession>A0ABR1E3T2</accession>
<comment type="caution">
    <text evidence="1">The sequence shown here is derived from an EMBL/GenBank/DDBJ whole genome shotgun (WGS) entry which is preliminary data.</text>
</comment>
<dbReference type="Proteomes" id="UP001303046">
    <property type="component" value="Unassembled WGS sequence"/>
</dbReference>
<evidence type="ECO:0000313" key="1">
    <source>
        <dbReference type="EMBL" id="KAK6757355.1"/>
    </source>
</evidence>
<organism evidence="1 2">
    <name type="scientific">Necator americanus</name>
    <name type="common">Human hookworm</name>
    <dbReference type="NCBI Taxonomy" id="51031"/>
    <lineage>
        <taxon>Eukaryota</taxon>
        <taxon>Metazoa</taxon>
        <taxon>Ecdysozoa</taxon>
        <taxon>Nematoda</taxon>
        <taxon>Chromadorea</taxon>
        <taxon>Rhabditida</taxon>
        <taxon>Rhabditina</taxon>
        <taxon>Rhabditomorpha</taxon>
        <taxon>Strongyloidea</taxon>
        <taxon>Ancylostomatidae</taxon>
        <taxon>Bunostominae</taxon>
        <taxon>Necator</taxon>
    </lineage>
</organism>
<reference evidence="1 2" key="1">
    <citation type="submission" date="2023-08" db="EMBL/GenBank/DDBJ databases">
        <title>A Necator americanus chromosomal reference genome.</title>
        <authorList>
            <person name="Ilik V."/>
            <person name="Petrzelkova K.J."/>
            <person name="Pardy F."/>
            <person name="Fuh T."/>
            <person name="Niatou-Singa F.S."/>
            <person name="Gouil Q."/>
            <person name="Baker L."/>
            <person name="Ritchie M.E."/>
            <person name="Jex A.R."/>
            <person name="Gazzola D."/>
            <person name="Li H."/>
            <person name="Toshio Fujiwara R."/>
            <person name="Zhan B."/>
            <person name="Aroian R.V."/>
            <person name="Pafco B."/>
            <person name="Schwarz E.M."/>
        </authorList>
    </citation>
    <scope>NUCLEOTIDE SEQUENCE [LARGE SCALE GENOMIC DNA]</scope>
    <source>
        <strain evidence="1 2">Aroian</strain>
        <tissue evidence="1">Whole animal</tissue>
    </source>
</reference>
<gene>
    <name evidence="1" type="primary">Necator_chrV.g20070</name>
    <name evidence="1" type="ORF">RB195_015278</name>
</gene>
<keyword evidence="2" id="KW-1185">Reference proteome</keyword>
<proteinExistence type="predicted"/>
<sequence>MSIGVSTSLPETIHECISDSKLKDVRFLTHYCAKMCHCFVRRISFLRSFGRNNCLFRFNDRVSEDLRGRIKDVVSGRPNPYTLWVTYAVARKGRRRRVIAAEDSVLTIDKDLVFMSVEQPVCIP</sequence>
<dbReference type="EMBL" id="JAVFWL010000005">
    <property type="protein sequence ID" value="KAK6757355.1"/>
    <property type="molecule type" value="Genomic_DNA"/>
</dbReference>
<name>A0ABR1E3T2_NECAM</name>
<evidence type="ECO:0000313" key="2">
    <source>
        <dbReference type="Proteomes" id="UP001303046"/>
    </source>
</evidence>